<protein>
    <submittedName>
        <fullName evidence="1">Uncharacterized protein</fullName>
    </submittedName>
</protein>
<accession>A0ABX8SFU6</accession>
<dbReference type="Proteomes" id="UP000887023">
    <property type="component" value="Chromosome"/>
</dbReference>
<evidence type="ECO:0000313" key="2">
    <source>
        <dbReference type="Proteomes" id="UP000887023"/>
    </source>
</evidence>
<evidence type="ECO:0000313" key="1">
    <source>
        <dbReference type="EMBL" id="QXQ14566.1"/>
    </source>
</evidence>
<sequence>MGTLTMQDVADLAKVRRPVVSMWRKRPVVRGVSMPFPDATEVVAGVERFDAVAVTEWLERTGRGNNAGAALDVAAVAAPSGATVEDVLTLLCWQVLTGADLGGTTWDERVAAARAFDPDDTLLLREMQGLRPDDAVLDFVDDLIGASLGSADALSRLDRGRLTRELGVRDLTPAAIGLVRCVARAAVAYLGEGTALVGDDPLALAVADGFEQIVIPSDRSLRRRAVVIGVSVSDVVPRSRVVVRSLAGLDPAAALDRADEALLGLERDDIAVLLGPASALCDDLAGPLQSRRAGTLRVRNLIAALRLPRGMWRAAHRQSLGVWVCRGGAAEPSPWVADLAAGRLVLDDLEADVAGALARSGNRAYRYARRIDVARVLAAGALVPRGTRALRIRGLDAPAHLDRVHRATELTATTPDPLDVLVAPAPGRVELRRRSLGELQADGLVAVKRGSRIDAAHASADGTVVVLPEATLRLDPFDAARHYPRATRTEPGDVIVVEKPVPRAWVDPVGGALVASPARILRIDPRAVCGPHLLAAVINETAEAGSEWPTWSVPEMSPDEANRLEVVLLAIDRYERDLRRRSDAVHDLRQALIDGVAAGALTLDAQPTTPGIAGSTR</sequence>
<keyword evidence="2" id="KW-1185">Reference proteome</keyword>
<gene>
    <name evidence="1" type="ORF">KV203_03935</name>
</gene>
<proteinExistence type="predicted"/>
<name>A0ABX8SFU6_9ACTN</name>
<organism evidence="1 2">
    <name type="scientific">Skermania pinensis</name>
    <dbReference type="NCBI Taxonomy" id="39122"/>
    <lineage>
        <taxon>Bacteria</taxon>
        <taxon>Bacillati</taxon>
        <taxon>Actinomycetota</taxon>
        <taxon>Actinomycetes</taxon>
        <taxon>Mycobacteriales</taxon>
        <taxon>Gordoniaceae</taxon>
        <taxon>Skermania</taxon>
    </lineage>
</organism>
<dbReference type="RefSeq" id="WP_066468691.1">
    <property type="nucleotide sequence ID" value="NZ_CBCRUZ010000004.1"/>
</dbReference>
<dbReference type="EMBL" id="CP079105">
    <property type="protein sequence ID" value="QXQ14566.1"/>
    <property type="molecule type" value="Genomic_DNA"/>
</dbReference>
<reference evidence="1" key="1">
    <citation type="submission" date="2021-07" db="EMBL/GenBank/DDBJ databases">
        <title>Candidatus Kaistella beijingensis sp. nov. isolated from a municipal wastewater treatment plant is involved in sludge foaming.</title>
        <authorList>
            <person name="Song Y."/>
            <person name="Liu S.-J."/>
        </authorList>
    </citation>
    <scope>NUCLEOTIDE SEQUENCE</scope>
    <source>
        <strain evidence="1">DSM 43998</strain>
    </source>
</reference>